<dbReference type="AlphaFoldDB" id="L7UGL2"/>
<name>L7UGL2_MYXSD</name>
<evidence type="ECO:0000313" key="2">
    <source>
        <dbReference type="EMBL" id="AGC46990.1"/>
    </source>
</evidence>
<dbReference type="Proteomes" id="UP000011131">
    <property type="component" value="Chromosome"/>
</dbReference>
<feature type="signal peptide" evidence="1">
    <location>
        <begin position="1"/>
        <end position="20"/>
    </location>
</feature>
<reference evidence="2 3" key="1">
    <citation type="journal article" date="2013" name="Genome Announc.">
        <title>Complete genome sequence of Myxococcus stipitatus strain DSM 14675, a fruiting myxobacterium.</title>
        <authorList>
            <person name="Huntley S."/>
            <person name="Kneip S."/>
            <person name="Treuner-Lange A."/>
            <person name="Sogaard-Andersen L."/>
        </authorList>
    </citation>
    <scope>NUCLEOTIDE SEQUENCE [LARGE SCALE GENOMIC DNA]</scope>
    <source>
        <strain evidence="3">DSM 14675 / JCM 12634 / Mx s8</strain>
    </source>
</reference>
<keyword evidence="1" id="KW-0732">Signal</keyword>
<proteinExistence type="predicted"/>
<gene>
    <name evidence="2" type="ordered locus">MYSTI_05714</name>
</gene>
<accession>L7UGL2</accession>
<dbReference type="PATRIC" id="fig|1278073.3.peg.5794"/>
<sequence length="202" mass="20763">MGLFKRAVCLFSMSVLSACGGEVAGSGSEAALDSGKSALNTTATSRGCTFEVTVVNTTQLPVPPQNELKLHRRASASCPWAAASVSMPSSAGFAPPSLLVAANELGVAVGYTVKSSYGGGPYRTLGFAHVDPETMAIVRREQMLSTNLVSLSSVAIEMDGTTLTSYGDKSGIIQGESGSGSEFVVSFPDFFTSTTPGTVIAF</sequence>
<dbReference type="HOGENOM" id="CLU_092398_0_0_7"/>
<evidence type="ECO:0008006" key="4">
    <source>
        <dbReference type="Google" id="ProtNLM"/>
    </source>
</evidence>
<keyword evidence="3" id="KW-1185">Reference proteome</keyword>
<organism evidence="2 3">
    <name type="scientific">Myxococcus stipitatus (strain DSM 14675 / JCM 12634 / Mx s8)</name>
    <dbReference type="NCBI Taxonomy" id="1278073"/>
    <lineage>
        <taxon>Bacteria</taxon>
        <taxon>Pseudomonadati</taxon>
        <taxon>Myxococcota</taxon>
        <taxon>Myxococcia</taxon>
        <taxon>Myxococcales</taxon>
        <taxon>Cystobacterineae</taxon>
        <taxon>Myxococcaceae</taxon>
        <taxon>Myxococcus</taxon>
    </lineage>
</organism>
<evidence type="ECO:0000313" key="3">
    <source>
        <dbReference type="Proteomes" id="UP000011131"/>
    </source>
</evidence>
<dbReference type="eggNOG" id="COG3055">
    <property type="taxonomic scope" value="Bacteria"/>
</dbReference>
<dbReference type="EMBL" id="CP004025">
    <property type="protein sequence ID" value="AGC46990.1"/>
    <property type="molecule type" value="Genomic_DNA"/>
</dbReference>
<evidence type="ECO:0000256" key="1">
    <source>
        <dbReference type="SAM" id="SignalP"/>
    </source>
</evidence>
<dbReference type="KEGG" id="msd:MYSTI_05714"/>
<protein>
    <recommendedName>
        <fullName evidence="4">Lipoprotein</fullName>
    </recommendedName>
</protein>
<dbReference type="PROSITE" id="PS51257">
    <property type="entry name" value="PROKAR_LIPOPROTEIN"/>
    <property type="match status" value="1"/>
</dbReference>
<dbReference type="RefSeq" id="WP_015351245.1">
    <property type="nucleotide sequence ID" value="NC_020126.1"/>
</dbReference>
<feature type="chain" id="PRO_5003984442" description="Lipoprotein" evidence="1">
    <location>
        <begin position="21"/>
        <end position="202"/>
    </location>
</feature>